<name>A0A6S6QJB8_9HYPH</name>
<reference evidence="1 2" key="1">
    <citation type="submission" date="2020-08" db="EMBL/GenBank/DDBJ databases">
        <title>Genome sequence of Rhizobiales bacterium strain IZ6.</title>
        <authorList>
            <person name="Nakai R."/>
            <person name="Naganuma T."/>
        </authorList>
    </citation>
    <scope>NUCLEOTIDE SEQUENCE [LARGE SCALE GENOMIC DNA]</scope>
    <source>
        <strain evidence="1 2">IZ6</strain>
    </source>
</reference>
<accession>A0A6S6QJB8</accession>
<sequence length="91" mass="9404">MFGITVPALTSAARTLAGYLTVWLVAKGFIVEAESELVVTAIVTLTGLAGSIYFRRRSALVEQAASLAEVGKIIAAPELAGSVPSAKVVSR</sequence>
<keyword evidence="2" id="KW-1185">Reference proteome</keyword>
<organism evidence="1 2">
    <name type="scientific">Terrihabitans soli</name>
    <dbReference type="NCBI Taxonomy" id="708113"/>
    <lineage>
        <taxon>Bacteria</taxon>
        <taxon>Pseudomonadati</taxon>
        <taxon>Pseudomonadota</taxon>
        <taxon>Alphaproteobacteria</taxon>
        <taxon>Hyphomicrobiales</taxon>
        <taxon>Terrihabitans</taxon>
    </lineage>
</organism>
<dbReference type="AlphaFoldDB" id="A0A6S6QJB8"/>
<dbReference type="Pfam" id="PF23987">
    <property type="entry name" value="Phage_holin_10"/>
    <property type="match status" value="1"/>
</dbReference>
<dbReference type="Proteomes" id="UP000515317">
    <property type="component" value="Chromosome"/>
</dbReference>
<dbReference type="RefSeq" id="WP_222877006.1">
    <property type="nucleotide sequence ID" value="NZ_AP023361.1"/>
</dbReference>
<proteinExistence type="predicted"/>
<dbReference type="KEGG" id="tso:IZ6_11090"/>
<protein>
    <submittedName>
        <fullName evidence="1">Uncharacterized protein</fullName>
    </submittedName>
</protein>
<evidence type="ECO:0000313" key="2">
    <source>
        <dbReference type="Proteomes" id="UP000515317"/>
    </source>
</evidence>
<dbReference type="EMBL" id="AP023361">
    <property type="protein sequence ID" value="BCJ90374.1"/>
    <property type="molecule type" value="Genomic_DNA"/>
</dbReference>
<evidence type="ECO:0000313" key="1">
    <source>
        <dbReference type="EMBL" id="BCJ90374.1"/>
    </source>
</evidence>
<gene>
    <name evidence="1" type="ORF">IZ6_11090</name>
</gene>
<dbReference type="InterPro" id="IPR058159">
    <property type="entry name" value="Phage_holin_10"/>
</dbReference>